<feature type="signal peptide" evidence="3">
    <location>
        <begin position="1"/>
        <end position="18"/>
    </location>
</feature>
<dbReference type="InterPro" id="IPR039378">
    <property type="entry name" value="RNase_T2_prok"/>
</dbReference>
<proteinExistence type="inferred from homology"/>
<dbReference type="Gene3D" id="3.90.730.10">
    <property type="entry name" value="Ribonuclease T2-like"/>
    <property type="match status" value="1"/>
</dbReference>
<feature type="chain" id="PRO_5045213425" evidence="3">
    <location>
        <begin position="19"/>
        <end position="213"/>
    </location>
</feature>
<evidence type="ECO:0000313" key="4">
    <source>
        <dbReference type="EMBL" id="MDT1060582.1"/>
    </source>
</evidence>
<dbReference type="SUPFAM" id="SSF55895">
    <property type="entry name" value="Ribonuclease Rh-like"/>
    <property type="match status" value="1"/>
</dbReference>
<dbReference type="InterPro" id="IPR036430">
    <property type="entry name" value="RNase_T2-like_sf"/>
</dbReference>
<keyword evidence="5" id="KW-1185">Reference proteome</keyword>
<dbReference type="InterPro" id="IPR033130">
    <property type="entry name" value="RNase_T2_His_AS_2"/>
</dbReference>
<evidence type="ECO:0000313" key="5">
    <source>
        <dbReference type="Proteomes" id="UP001251085"/>
    </source>
</evidence>
<dbReference type="InterPro" id="IPR018188">
    <property type="entry name" value="RNase_T2_His_AS_1"/>
</dbReference>
<comment type="similarity">
    <text evidence="1 2">Belongs to the RNase T2 family.</text>
</comment>
<comment type="caution">
    <text evidence="4">The sequence shown here is derived from an EMBL/GenBank/DDBJ whole genome shotgun (WGS) entry which is preliminary data.</text>
</comment>
<evidence type="ECO:0000256" key="1">
    <source>
        <dbReference type="ARBA" id="ARBA00007469"/>
    </source>
</evidence>
<dbReference type="Proteomes" id="UP001251085">
    <property type="component" value="Unassembled WGS sequence"/>
</dbReference>
<keyword evidence="3" id="KW-0732">Signal</keyword>
<dbReference type="Pfam" id="PF00445">
    <property type="entry name" value="Ribonuclease_T2"/>
    <property type="match status" value="1"/>
</dbReference>
<dbReference type="EMBL" id="JAVRQI010000001">
    <property type="protein sequence ID" value="MDT1060582.1"/>
    <property type="molecule type" value="Genomic_DNA"/>
</dbReference>
<reference evidence="5" key="1">
    <citation type="submission" date="2023-07" db="EMBL/GenBank/DDBJ databases">
        <title>Characterization of two Paracoccaceae strains isolated from Phycosphere and proposal of Xinfangfangia lacusdiani sp. nov.</title>
        <authorList>
            <person name="Deng Y."/>
            <person name="Zhang Y.Q."/>
        </authorList>
    </citation>
    <scope>NUCLEOTIDE SEQUENCE [LARGE SCALE GENOMIC DNA]</scope>
    <source>
        <strain evidence="5">CPCC 101403</strain>
    </source>
</reference>
<accession>A0ABU3E8P1</accession>
<dbReference type="RefSeq" id="WP_311757677.1">
    <property type="nucleotide sequence ID" value="NZ_JAVRQI010000001.1"/>
</dbReference>
<dbReference type="PANTHER" id="PTHR11240">
    <property type="entry name" value="RIBONUCLEASE T2"/>
    <property type="match status" value="1"/>
</dbReference>
<dbReference type="InterPro" id="IPR001568">
    <property type="entry name" value="RNase_T2-like"/>
</dbReference>
<dbReference type="PROSITE" id="PS00531">
    <property type="entry name" value="RNASE_T2_2"/>
    <property type="match status" value="1"/>
</dbReference>
<evidence type="ECO:0000256" key="2">
    <source>
        <dbReference type="RuleBase" id="RU004328"/>
    </source>
</evidence>
<dbReference type="PROSITE" id="PS00530">
    <property type="entry name" value="RNASE_T2_1"/>
    <property type="match status" value="1"/>
</dbReference>
<evidence type="ECO:0000256" key="3">
    <source>
        <dbReference type="SAM" id="SignalP"/>
    </source>
</evidence>
<protein>
    <submittedName>
        <fullName evidence="4">Ribonuclease T2</fullName>
    </submittedName>
</protein>
<sequence>MRFLLLAAALLCAAPADAQDRKRDRAGEFDYYVLSLSWSPSWCAQEKGRDDAGQCDPGRALGFTVHGLWPQHEQGWPSDCRTDARDPSRRETRQMADLMGSGGLAWYQWKKHGRCSGLSAHDYFATMREAAERVHLPDVLQRLSRDVTLPADVVEAAFLETNPAMTRDGITVTCRDRALQEVRICLTRDLEPRACAPDSRRDCRGSIQMPAPR</sequence>
<gene>
    <name evidence="4" type="ORF">RM190_01860</name>
</gene>
<dbReference type="PANTHER" id="PTHR11240:SF22">
    <property type="entry name" value="RIBONUCLEASE T2"/>
    <property type="match status" value="1"/>
</dbReference>
<dbReference type="CDD" id="cd01062">
    <property type="entry name" value="RNase_T2_prok"/>
    <property type="match status" value="1"/>
</dbReference>
<name>A0ABU3E8P1_9RHOB</name>
<organism evidence="4 5">
    <name type="scientific">Paracoccus broussonetiae</name>
    <dbReference type="NCBI Taxonomy" id="3075834"/>
    <lineage>
        <taxon>Bacteria</taxon>
        <taxon>Pseudomonadati</taxon>
        <taxon>Pseudomonadota</taxon>
        <taxon>Alphaproteobacteria</taxon>
        <taxon>Rhodobacterales</taxon>
        <taxon>Paracoccaceae</taxon>
        <taxon>Paracoccus</taxon>
    </lineage>
</organism>